<comment type="caution">
    <text evidence="2">The sequence shown here is derived from an EMBL/GenBank/DDBJ whole genome shotgun (WGS) entry which is preliminary data.</text>
</comment>
<dbReference type="EMBL" id="MCGR01000011">
    <property type="protein sequence ID" value="ORY88271.1"/>
    <property type="molecule type" value="Genomic_DNA"/>
</dbReference>
<keyword evidence="3" id="KW-1185">Reference proteome</keyword>
<feature type="region of interest" description="Disordered" evidence="1">
    <location>
        <begin position="1"/>
        <end position="57"/>
    </location>
</feature>
<reference evidence="2 3" key="1">
    <citation type="submission" date="2016-07" db="EMBL/GenBank/DDBJ databases">
        <title>Pervasive Adenine N6-methylation of Active Genes in Fungi.</title>
        <authorList>
            <consortium name="DOE Joint Genome Institute"/>
            <person name="Mondo S.J."/>
            <person name="Dannebaum R.O."/>
            <person name="Kuo R.C."/>
            <person name="Labutti K."/>
            <person name="Haridas S."/>
            <person name="Kuo A."/>
            <person name="Salamov A."/>
            <person name="Ahrendt S.R."/>
            <person name="Lipzen A."/>
            <person name="Sullivan W."/>
            <person name="Andreopoulos W.B."/>
            <person name="Clum A."/>
            <person name="Lindquist E."/>
            <person name="Daum C."/>
            <person name="Ramamoorthy G.K."/>
            <person name="Gryganskyi A."/>
            <person name="Culley D."/>
            <person name="Magnuson J.K."/>
            <person name="James T.Y."/>
            <person name="O'Malley M.A."/>
            <person name="Stajich J.E."/>
            <person name="Spatafora J.W."/>
            <person name="Visel A."/>
            <person name="Grigoriev I.V."/>
        </authorList>
    </citation>
    <scope>NUCLEOTIDE SEQUENCE [LARGE SCALE GENOMIC DNA]</scope>
    <source>
        <strain evidence="2 3">62-1032</strain>
    </source>
</reference>
<evidence type="ECO:0000313" key="3">
    <source>
        <dbReference type="Proteomes" id="UP000193467"/>
    </source>
</evidence>
<sequence length="243" mass="26504">MMSTTDQAPAEDQAEALERSLADLSLSSNCPPPAVEAPCGSRENPGTPRARSPLPDEPFFVTFPGEGVDPSSLVGKSLVNAYSSCNLPFAALFCSDGTRYQIHVEGFHRYPDEGDLASDLDGNEHFKSLMERFTPLNQRYGTSAAVHSIVVEDASFALCRGMRRVWGGRSEQTNKLVLGLKWEGEWSFCWGHGYEIDEDWADGESVCLYTSVPVDPYLVQFGLGEGEGGATEKEWLSDSSGGY</sequence>
<gene>
    <name evidence="2" type="ORF">BCR35DRAFT_23360</name>
</gene>
<name>A0A1Y2FWC0_9BASI</name>
<organism evidence="2 3">
    <name type="scientific">Leucosporidium creatinivorum</name>
    <dbReference type="NCBI Taxonomy" id="106004"/>
    <lineage>
        <taxon>Eukaryota</taxon>
        <taxon>Fungi</taxon>
        <taxon>Dikarya</taxon>
        <taxon>Basidiomycota</taxon>
        <taxon>Pucciniomycotina</taxon>
        <taxon>Microbotryomycetes</taxon>
        <taxon>Leucosporidiales</taxon>
        <taxon>Leucosporidium</taxon>
    </lineage>
</organism>
<dbReference type="OrthoDB" id="3197787at2759"/>
<evidence type="ECO:0000256" key="1">
    <source>
        <dbReference type="SAM" id="MobiDB-lite"/>
    </source>
</evidence>
<accession>A0A1Y2FWC0</accession>
<dbReference type="AlphaFoldDB" id="A0A1Y2FWC0"/>
<evidence type="ECO:0000313" key="2">
    <source>
        <dbReference type="EMBL" id="ORY88271.1"/>
    </source>
</evidence>
<dbReference type="InParanoid" id="A0A1Y2FWC0"/>
<protein>
    <submittedName>
        <fullName evidence="2">Uncharacterized protein</fullName>
    </submittedName>
</protein>
<dbReference type="Proteomes" id="UP000193467">
    <property type="component" value="Unassembled WGS sequence"/>
</dbReference>
<proteinExistence type="predicted"/>